<dbReference type="CDD" id="cd06223">
    <property type="entry name" value="PRTases_typeI"/>
    <property type="match status" value="1"/>
</dbReference>
<dbReference type="Gene3D" id="3.40.50.2020">
    <property type="match status" value="1"/>
</dbReference>
<organism evidence="4 5">
    <name type="scientific">Candidatus Brocadia sapporoensis</name>
    <dbReference type="NCBI Taxonomy" id="392547"/>
    <lineage>
        <taxon>Bacteria</taxon>
        <taxon>Pseudomonadati</taxon>
        <taxon>Planctomycetota</taxon>
        <taxon>Candidatus Brocadiia</taxon>
        <taxon>Candidatus Brocadiales</taxon>
        <taxon>Candidatus Brocadiaceae</taxon>
        <taxon>Candidatus Brocadia</taxon>
    </lineage>
</organism>
<name>A0A1V6M2T6_9BACT</name>
<dbReference type="AlphaFoldDB" id="A0A1V6M2T6"/>
<evidence type="ECO:0000259" key="2">
    <source>
        <dbReference type="Pfam" id="PF00156"/>
    </source>
</evidence>
<accession>A0A1V6M2T6</accession>
<keyword evidence="5" id="KW-1185">Reference proteome</keyword>
<dbReference type="Pfam" id="PF00156">
    <property type="entry name" value="Pribosyltran"/>
    <property type="match status" value="1"/>
</dbReference>
<evidence type="ECO:0000313" key="4">
    <source>
        <dbReference type="EMBL" id="OQD46677.1"/>
    </source>
</evidence>
<dbReference type="PANTHER" id="PTHR47505">
    <property type="entry name" value="DNA UTILIZATION PROTEIN YHGH"/>
    <property type="match status" value="1"/>
</dbReference>
<dbReference type="InterPro" id="IPR044005">
    <property type="entry name" value="DZR_2"/>
</dbReference>
<feature type="domain" description="Double zinc ribbon" evidence="3">
    <location>
        <begin position="10"/>
        <end position="72"/>
    </location>
</feature>
<sequence length="252" mass="28757">MAIRGYFHAFLDLFYPRTCLHCNRNLNRSYELYLCKGCTKGISYVSNTHCIRCGAALGPHSLSTMQEGCTVCKGRYFPYATTTSVTYYDGVMKTLIHKFKYSKQKFLSRTLNDIMLAQDTVKETIQNIDVIVPVPLHWIKKMYRGFNQSELLAWGIHQYFSKPILLNNLCRVKNTASQTRLSKKQRQANIHNAFRVNNPKMFQEKRILLVDDVLTTGVTASECSKKLKQSGAKSVHLLVLATAPDRGPRYAS</sequence>
<evidence type="ECO:0000313" key="5">
    <source>
        <dbReference type="Proteomes" id="UP000242219"/>
    </source>
</evidence>
<dbReference type="Pfam" id="PF18912">
    <property type="entry name" value="DZR_2"/>
    <property type="match status" value="1"/>
</dbReference>
<feature type="domain" description="Phosphoribosyltransferase" evidence="2">
    <location>
        <begin position="169"/>
        <end position="246"/>
    </location>
</feature>
<evidence type="ECO:0000256" key="1">
    <source>
        <dbReference type="ARBA" id="ARBA00008007"/>
    </source>
</evidence>
<dbReference type="SUPFAM" id="SSF53271">
    <property type="entry name" value="PRTase-like"/>
    <property type="match status" value="1"/>
</dbReference>
<dbReference type="Proteomes" id="UP000242219">
    <property type="component" value="Unassembled WGS sequence"/>
</dbReference>
<dbReference type="InterPro" id="IPR051910">
    <property type="entry name" value="ComF/GntX_DNA_util-trans"/>
</dbReference>
<gene>
    <name evidence="4" type="ORF">BIY37_02005</name>
</gene>
<evidence type="ECO:0000259" key="3">
    <source>
        <dbReference type="Pfam" id="PF18912"/>
    </source>
</evidence>
<comment type="caution">
    <text evidence="4">The sequence shown here is derived from an EMBL/GenBank/DDBJ whole genome shotgun (WGS) entry which is preliminary data.</text>
</comment>
<comment type="similarity">
    <text evidence="1">Belongs to the ComF/GntX family.</text>
</comment>
<reference evidence="4 5" key="1">
    <citation type="journal article" date="2016" name="Genome Announc.">
        <title>Draft Genome Sequence of the Anaerobic Ammonium-Oxidizing Bacterium 'Candidatus Brocadia sp. 40'.</title>
        <authorList>
            <person name="Ali M."/>
            <person name="Haroon M.F."/>
            <person name="Narita Y."/>
            <person name="Zhang L."/>
            <person name="Rangel Shaw D."/>
            <person name="Okabe S."/>
            <person name="Saikaly P.E."/>
        </authorList>
    </citation>
    <scope>NUCLEOTIDE SEQUENCE [LARGE SCALE GENOMIC DNA]</scope>
    <source>
        <strain evidence="4 5">40</strain>
    </source>
</reference>
<dbReference type="RefSeq" id="WP_080324776.1">
    <property type="nucleotide sequence ID" value="NZ_MJUW02000024.1"/>
</dbReference>
<evidence type="ECO:0008006" key="6">
    <source>
        <dbReference type="Google" id="ProtNLM"/>
    </source>
</evidence>
<dbReference type="EMBL" id="MJUW02000024">
    <property type="protein sequence ID" value="OQD46677.1"/>
    <property type="molecule type" value="Genomic_DNA"/>
</dbReference>
<dbReference type="InterPro" id="IPR000836">
    <property type="entry name" value="PRTase_dom"/>
</dbReference>
<dbReference type="InterPro" id="IPR029057">
    <property type="entry name" value="PRTase-like"/>
</dbReference>
<proteinExistence type="inferred from homology"/>
<protein>
    <recommendedName>
        <fullName evidence="6">Phosphoribosyltransferase domain-containing protein</fullName>
    </recommendedName>
</protein>
<dbReference type="PANTHER" id="PTHR47505:SF1">
    <property type="entry name" value="DNA UTILIZATION PROTEIN YHGH"/>
    <property type="match status" value="1"/>
</dbReference>